<gene>
    <name evidence="2" type="ORF">AB5J48_28030</name>
</gene>
<protein>
    <submittedName>
        <fullName evidence="2">Uncharacterized protein</fullName>
    </submittedName>
</protein>
<dbReference type="AlphaFoldDB" id="A0AB39NT79"/>
<feature type="compositionally biased region" description="Low complexity" evidence="1">
    <location>
        <begin position="22"/>
        <end position="34"/>
    </location>
</feature>
<accession>A0AB39NT79</accession>
<dbReference type="EMBL" id="CP163433">
    <property type="protein sequence ID" value="XDQ21748.1"/>
    <property type="molecule type" value="Genomic_DNA"/>
</dbReference>
<evidence type="ECO:0000256" key="1">
    <source>
        <dbReference type="SAM" id="MobiDB-lite"/>
    </source>
</evidence>
<feature type="region of interest" description="Disordered" evidence="1">
    <location>
        <begin position="1"/>
        <end position="53"/>
    </location>
</feature>
<organism evidence="2">
    <name type="scientific">Streptomyces sp. R17</name>
    <dbReference type="NCBI Taxonomy" id="3238626"/>
    <lineage>
        <taxon>Bacteria</taxon>
        <taxon>Bacillati</taxon>
        <taxon>Actinomycetota</taxon>
        <taxon>Actinomycetes</taxon>
        <taxon>Kitasatosporales</taxon>
        <taxon>Streptomycetaceae</taxon>
        <taxon>Streptomyces</taxon>
    </lineage>
</organism>
<reference evidence="2" key="1">
    <citation type="submission" date="2024-07" db="EMBL/GenBank/DDBJ databases">
        <authorList>
            <person name="Yu S.T."/>
        </authorList>
    </citation>
    <scope>NUCLEOTIDE SEQUENCE</scope>
    <source>
        <strain evidence="2">R17</strain>
    </source>
</reference>
<feature type="region of interest" description="Disordered" evidence="1">
    <location>
        <begin position="66"/>
        <end position="108"/>
    </location>
</feature>
<name>A0AB39NT79_9ACTN</name>
<evidence type="ECO:0000313" key="2">
    <source>
        <dbReference type="EMBL" id="XDQ21748.1"/>
    </source>
</evidence>
<sequence>MPVNLPARIGPYRPVTAEPERTTPSPDASTATPAVDVSPSVAETAAEEEQEPVVVDVFGGLRITVPEDSELGLQPSDEDAYPGYGWSSEPAAGTTADFSTQDDPGTGVRVVYSPNLTLDQIREGQLDTGPMWSTESEDDFSYTEESVTSVKERSLADIGGKKAMHWTIDTDVLPDYDGSRKNSHRVWWLPYSKYLLYTYGKHKASADEAVDELIMGSGFEATKLPRDCADAVVALDEAARNGETADDHGSLANCRAAAADGAEQLDPGTVSTKSEAACVALAEAHSGYGANL</sequence>
<dbReference type="RefSeq" id="WP_369153056.1">
    <property type="nucleotide sequence ID" value="NZ_CP163433.1"/>
</dbReference>
<proteinExistence type="predicted"/>